<gene>
    <name evidence="1" type="ORF">LptCag_1756</name>
</gene>
<organism evidence="1 2">
    <name type="scientific">Leptospirillum ferriphilum</name>
    <dbReference type="NCBI Taxonomy" id="178606"/>
    <lineage>
        <taxon>Bacteria</taxon>
        <taxon>Pseudomonadati</taxon>
        <taxon>Nitrospirota</taxon>
        <taxon>Nitrospiria</taxon>
        <taxon>Nitrospirales</taxon>
        <taxon>Nitrospiraceae</taxon>
        <taxon>Leptospirillum</taxon>
    </lineage>
</organism>
<name>A0A094WAE8_9BACT</name>
<reference evidence="1 2" key="1">
    <citation type="submission" date="2014-06" db="EMBL/GenBank/DDBJ databases">
        <title>Draft genome sequence of iron oxidizing acidophile Leptospirillum ferriphilum DSM14647.</title>
        <authorList>
            <person name="Cardenas J.P."/>
            <person name="Lazcano M."/>
            <person name="Ossandon F.J."/>
            <person name="Corbett M."/>
            <person name="Holmes D.S."/>
            <person name="Watkin E."/>
        </authorList>
    </citation>
    <scope>NUCLEOTIDE SEQUENCE [LARGE SCALE GENOMIC DNA]</scope>
    <source>
        <strain evidence="1 2">DSM 14647</strain>
    </source>
</reference>
<proteinExistence type="predicted"/>
<dbReference type="EMBL" id="JPGK01000014">
    <property type="protein sequence ID" value="KGA92612.1"/>
    <property type="molecule type" value="Genomic_DNA"/>
</dbReference>
<dbReference type="AlphaFoldDB" id="A0A094WAE8"/>
<protein>
    <submittedName>
        <fullName evidence="1">Uncharacterized protein</fullName>
    </submittedName>
</protein>
<sequence length="47" mass="5533">MIFRRFSGRNLRRNGKIRVFPERIPLSLLSGREESPLNDRKDPCHAP</sequence>
<comment type="caution">
    <text evidence="1">The sequence shown here is derived from an EMBL/GenBank/DDBJ whole genome shotgun (WGS) entry which is preliminary data.</text>
</comment>
<evidence type="ECO:0000313" key="2">
    <source>
        <dbReference type="Proteomes" id="UP000029452"/>
    </source>
</evidence>
<dbReference type="Proteomes" id="UP000029452">
    <property type="component" value="Unassembled WGS sequence"/>
</dbReference>
<evidence type="ECO:0000313" key="1">
    <source>
        <dbReference type="EMBL" id="KGA92612.1"/>
    </source>
</evidence>
<accession>A0A094WAE8</accession>